<accession>Q0W3D5</accession>
<dbReference type="AlphaFoldDB" id="Q0W3D5"/>
<reference evidence="1 2" key="1">
    <citation type="journal article" date="2006" name="Science">
        <title>Genome of rice cluster I archaea -- the key methane producers in the rice rhizosphere.</title>
        <authorList>
            <person name="Erkel C."/>
            <person name="Kube M."/>
            <person name="Reinhardt R."/>
            <person name="Liesack W."/>
        </authorList>
    </citation>
    <scope>NUCLEOTIDE SEQUENCE [LARGE SCALE GENOMIC DNA]</scope>
    <source>
        <strain evidence="2">DSM 22066 / NBRC 105507 / MRE50</strain>
    </source>
</reference>
<keyword evidence="2" id="KW-1185">Reference proteome</keyword>
<protein>
    <submittedName>
        <fullName evidence="1">Uncharacterized protein</fullName>
    </submittedName>
</protein>
<evidence type="ECO:0000313" key="2">
    <source>
        <dbReference type="Proteomes" id="UP000000663"/>
    </source>
</evidence>
<dbReference type="Proteomes" id="UP000000663">
    <property type="component" value="Chromosome"/>
</dbReference>
<evidence type="ECO:0000313" key="1">
    <source>
        <dbReference type="EMBL" id="CAJ37108.1"/>
    </source>
</evidence>
<dbReference type="EMBL" id="AM114193">
    <property type="protein sequence ID" value="CAJ37108.1"/>
    <property type="molecule type" value="Genomic_DNA"/>
</dbReference>
<dbReference type="KEGG" id="rci:RCIA147"/>
<organism evidence="1 2">
    <name type="scientific">Methanocella arvoryzae (strain DSM 22066 / NBRC 105507 / MRE50)</name>
    <dbReference type="NCBI Taxonomy" id="351160"/>
    <lineage>
        <taxon>Archaea</taxon>
        <taxon>Methanobacteriati</taxon>
        <taxon>Methanobacteriota</taxon>
        <taxon>Stenosarchaea group</taxon>
        <taxon>Methanomicrobia</taxon>
        <taxon>Methanocellales</taxon>
        <taxon>Methanocellaceae</taxon>
        <taxon>Methanocella</taxon>
    </lineage>
</organism>
<proteinExistence type="predicted"/>
<sequence>MWKGQRGFFKLILSDLRVPYITSSLTFISWRAWRYFRLTQGQLSIFHSLCPNISFFIRRVLGALATLRLCELNL</sequence>
<gene>
    <name evidence="1" type="ORF">RCIA147</name>
</gene>
<name>Q0W3D5_METAR</name>